<organism evidence="2">
    <name type="scientific">Ignisphaera aggregans</name>
    <dbReference type="NCBI Taxonomy" id="334771"/>
    <lineage>
        <taxon>Archaea</taxon>
        <taxon>Thermoproteota</taxon>
        <taxon>Thermoprotei</taxon>
        <taxon>Desulfurococcales</taxon>
        <taxon>Desulfurococcaceae</taxon>
        <taxon>Ignisphaera</taxon>
    </lineage>
</organism>
<evidence type="ECO:0000256" key="1">
    <source>
        <dbReference type="SAM" id="Phobius"/>
    </source>
</evidence>
<comment type="caution">
    <text evidence="2">The sequence shown here is derived from an EMBL/GenBank/DDBJ whole genome shotgun (WGS) entry which is preliminary data.</text>
</comment>
<feature type="transmembrane region" description="Helical" evidence="1">
    <location>
        <begin position="94"/>
        <end position="112"/>
    </location>
</feature>
<gene>
    <name evidence="2" type="ORF">ENO77_04540</name>
</gene>
<evidence type="ECO:0000313" key="2">
    <source>
        <dbReference type="EMBL" id="HEW53408.1"/>
    </source>
</evidence>
<keyword evidence="1" id="KW-0472">Membrane</keyword>
<feature type="transmembrane region" description="Helical" evidence="1">
    <location>
        <begin position="53"/>
        <end position="82"/>
    </location>
</feature>
<sequence length="113" mass="12388">MFDVWSARVVYVLILFLSLTLTVAPSLDSLTLPASLVIVDIGRLASVLYKLANIIGIVVSAVALTYLKTYMIVPAVLTLLIVLKQRSLGTLRKYAIPLTFYVGTLVLMTIRGF</sequence>
<dbReference type="EMBL" id="DSGT01000012">
    <property type="protein sequence ID" value="HEW53408.1"/>
    <property type="molecule type" value="Genomic_DNA"/>
</dbReference>
<reference evidence="2" key="1">
    <citation type="journal article" date="2020" name="mSystems">
        <title>Genome- and Community-Level Interaction Insights into Carbon Utilization and Element Cycling Functions of Hydrothermarchaeota in Hydrothermal Sediment.</title>
        <authorList>
            <person name="Zhou Z."/>
            <person name="Liu Y."/>
            <person name="Xu W."/>
            <person name="Pan J."/>
            <person name="Luo Z.H."/>
            <person name="Li M."/>
        </authorList>
    </citation>
    <scope>NUCLEOTIDE SEQUENCE [LARGE SCALE GENOMIC DNA]</scope>
    <source>
        <strain evidence="2">SpSt-16</strain>
    </source>
</reference>
<proteinExistence type="predicted"/>
<dbReference type="AlphaFoldDB" id="A0A7C2VPN0"/>
<protein>
    <submittedName>
        <fullName evidence="2">Uncharacterized protein</fullName>
    </submittedName>
</protein>
<keyword evidence="1" id="KW-0812">Transmembrane</keyword>
<name>A0A7C2VPN0_9CREN</name>
<accession>A0A7C2VPN0</accession>
<keyword evidence="1" id="KW-1133">Transmembrane helix</keyword>